<dbReference type="AlphaFoldDB" id="A0A6P8ZX19"/>
<accession>A0A6P8ZX19</accession>
<dbReference type="KEGG" id="tpal:117650395"/>
<sequence>MARLLVLAIAVVAIAASATAWFHAGKKQNQLIVTYSILPDPFHKRSFFALPRTLKEANAGVDYWTPTVERPRDNTTIYCREGDWRVCLLFDVQGSVAGIRLSVDRDEIQASGLNLERVPEWADKWSSLRHGSVYSATVYFQSSEELAAGGRSLKKDDLTAPNGIYILHTDNVGFETDRLHVPTQESEAASAGFTEQSCFFGMGKHYFQGLSKDSKCEDHRPYFLLYGPKTKELNGFGFVQYGNATTNGRGWFEHPSAKVAKKIAPNSPACLEDWVEKYGLFSLHVYFVSDPFWTFC</sequence>
<name>A0A6P8ZX19_THRPL</name>
<reference evidence="3" key="1">
    <citation type="journal article" date="2014" name="Science">
        <title>Phylogenomics resolves the timing and pattern of insect evolution.</title>
        <authorList>
            <person name="Misof B."/>
            <person name="Liu S."/>
            <person name="Meusemann K."/>
            <person name="Peters R.S."/>
            <person name="Donath A."/>
            <person name="Mayer C."/>
            <person name="Frandsen P.B."/>
            <person name="Ware J."/>
            <person name="Flouri T."/>
            <person name="Beutel R.G."/>
            <person name="Niehuis O."/>
            <person name="Petersen M."/>
            <person name="Izquierdo-Carrasco F."/>
            <person name="Wappler T."/>
            <person name="Rust J."/>
            <person name="Aberer A.J."/>
            <person name="Aspock U."/>
            <person name="Aspock H."/>
            <person name="Bartel D."/>
            <person name="Blanke A."/>
            <person name="Berger S."/>
            <person name="Bohm A."/>
            <person name="Buckley T.R."/>
            <person name="Calcott B."/>
            <person name="Chen J."/>
            <person name="Friedrich F."/>
            <person name="Fukui M."/>
            <person name="Fujita M."/>
            <person name="Greve C."/>
            <person name="Grobe P."/>
            <person name="Gu S."/>
            <person name="Huang Y."/>
            <person name="Jermiin L.S."/>
            <person name="Kawahara A.Y."/>
            <person name="Krogmann L."/>
            <person name="Kubiak M."/>
            <person name="Lanfear R."/>
            <person name="Letsch H."/>
            <person name="Li Y."/>
            <person name="Li Z."/>
            <person name="Li J."/>
            <person name="Lu H."/>
            <person name="Machida R."/>
            <person name="Mashimo Y."/>
            <person name="Kapli P."/>
            <person name="McKenna D.D."/>
            <person name="Meng G."/>
            <person name="Nakagaki Y."/>
            <person name="Navarrete-Heredia J.L."/>
            <person name="Ott M."/>
            <person name="Ou Y."/>
            <person name="Pass G."/>
            <person name="Podsiadlowski L."/>
            <person name="Pohl H."/>
            <person name="von Reumont B.M."/>
            <person name="Schutte K."/>
            <person name="Sekiya K."/>
            <person name="Shimizu S."/>
            <person name="Slipinski A."/>
            <person name="Stamatakis A."/>
            <person name="Song W."/>
            <person name="Su X."/>
            <person name="Szucsich N.U."/>
            <person name="Tan M."/>
            <person name="Tan X."/>
            <person name="Tang M."/>
            <person name="Tang J."/>
            <person name="Timelthaler G."/>
            <person name="Tomizuka S."/>
            <person name="Trautwein M."/>
            <person name="Tong X."/>
            <person name="Uchifune T."/>
            <person name="Walzl M.G."/>
            <person name="Wiegmann B.M."/>
            <person name="Wilbrandt J."/>
            <person name="Wipfler B."/>
            <person name="Wong T.K."/>
            <person name="Wu Q."/>
            <person name="Wu G."/>
            <person name="Xie Y."/>
            <person name="Yang S."/>
            <person name="Yang Q."/>
            <person name="Yeates D.K."/>
            <person name="Yoshizawa K."/>
            <person name="Zhang Q."/>
            <person name="Zhang R."/>
            <person name="Zhang W."/>
            <person name="Zhang Y."/>
            <person name="Zhao J."/>
            <person name="Zhou C."/>
            <person name="Zhou L."/>
            <person name="Ziesmann T."/>
            <person name="Zou S."/>
            <person name="Li Y."/>
            <person name="Xu X."/>
            <person name="Zhang Y."/>
            <person name="Yang H."/>
            <person name="Wang J."/>
            <person name="Wang J."/>
            <person name="Kjer K.M."/>
            <person name="Zhou X."/>
        </authorList>
    </citation>
    <scope>NUCLEOTIDE SEQUENCE</scope>
</reference>
<evidence type="ECO:0000313" key="3">
    <source>
        <dbReference type="RefSeq" id="XP_034249694.1"/>
    </source>
</evidence>
<feature type="signal peptide" evidence="1">
    <location>
        <begin position="1"/>
        <end position="20"/>
    </location>
</feature>
<feature type="chain" id="PRO_5027685272" evidence="1">
    <location>
        <begin position="21"/>
        <end position="296"/>
    </location>
</feature>
<organism evidence="3">
    <name type="scientific">Thrips palmi</name>
    <name type="common">Melon thrips</name>
    <dbReference type="NCBI Taxonomy" id="161013"/>
    <lineage>
        <taxon>Eukaryota</taxon>
        <taxon>Metazoa</taxon>
        <taxon>Ecdysozoa</taxon>
        <taxon>Arthropoda</taxon>
        <taxon>Hexapoda</taxon>
        <taxon>Insecta</taxon>
        <taxon>Pterygota</taxon>
        <taxon>Neoptera</taxon>
        <taxon>Paraneoptera</taxon>
        <taxon>Thysanoptera</taxon>
        <taxon>Terebrantia</taxon>
        <taxon>Thripoidea</taxon>
        <taxon>Thripidae</taxon>
        <taxon>Thrips</taxon>
    </lineage>
</organism>
<keyword evidence="2" id="KW-1185">Reference proteome</keyword>
<evidence type="ECO:0000256" key="1">
    <source>
        <dbReference type="SAM" id="SignalP"/>
    </source>
</evidence>
<dbReference type="OrthoDB" id="6042561at2759"/>
<dbReference type="GeneID" id="117650395"/>
<evidence type="ECO:0000313" key="2">
    <source>
        <dbReference type="Proteomes" id="UP000515158"/>
    </source>
</evidence>
<reference evidence="3" key="3">
    <citation type="submission" date="2025-08" db="UniProtKB">
        <authorList>
            <consortium name="RefSeq"/>
        </authorList>
    </citation>
    <scope>IDENTIFICATION</scope>
</reference>
<dbReference type="Proteomes" id="UP000515158">
    <property type="component" value="Unplaced"/>
</dbReference>
<reference evidence="3" key="2">
    <citation type="journal article" date="2018" name="Proc. Natl. Acad. Sci. U.S.A.">
        <title>Phylogenomics and the evolution of hemipteroid insects.</title>
        <authorList>
            <person name="Johnson K.P."/>
            <person name="Dietrich C.H."/>
            <person name="Friedrich F."/>
            <person name="Beutel R.G."/>
            <person name="Wipfler B."/>
            <person name="Peters R.S."/>
            <person name="Allen J.M."/>
            <person name="Petersen M."/>
            <person name="Donath A."/>
            <person name="Walden K.K."/>
            <person name="Kozlov A.M."/>
            <person name="Podsiadlowski L."/>
            <person name="Mayer C."/>
            <person name="Meusemann K."/>
            <person name="Vasilikopoulos A."/>
            <person name="Waterhouse R.M."/>
            <person name="Cameron S.L."/>
            <person name="Weirauch C."/>
            <person name="Swanson D.R."/>
            <person name="Percy D.M."/>
            <person name="Hardy N.B."/>
            <person name="Terry I."/>
            <person name="Liu S."/>
            <person name="Zhou X."/>
            <person name="Misof B."/>
            <person name="Robertson H.M."/>
            <person name="Yoshizawa K."/>
        </authorList>
    </citation>
    <scope>NUCLEOTIDE SEQUENCE</scope>
</reference>
<dbReference type="InParanoid" id="A0A6P8ZX19"/>
<dbReference type="RefSeq" id="XP_034249694.1">
    <property type="nucleotide sequence ID" value="XM_034393803.1"/>
</dbReference>
<gene>
    <name evidence="3" type="primary">LOC117650395</name>
</gene>
<proteinExistence type="predicted"/>
<protein>
    <submittedName>
        <fullName evidence="3">Uncharacterized protein LOC117650395</fullName>
    </submittedName>
</protein>
<keyword evidence="1" id="KW-0732">Signal</keyword>